<evidence type="ECO:0000256" key="1">
    <source>
        <dbReference type="ARBA" id="ARBA00007689"/>
    </source>
</evidence>
<dbReference type="InterPro" id="IPR011008">
    <property type="entry name" value="Dimeric_a/b-barrel"/>
</dbReference>
<dbReference type="EMBL" id="CP159578">
    <property type="protein sequence ID" value="XCJ78557.1"/>
    <property type="molecule type" value="Genomic_DNA"/>
</dbReference>
<proteinExistence type="inferred from homology"/>
<name>A0AB74UC49_9GAMM</name>
<gene>
    <name evidence="3" type="ORF">ABV408_14095</name>
</gene>
<dbReference type="SUPFAM" id="SSF54909">
    <property type="entry name" value="Dimeric alpha+beta barrel"/>
    <property type="match status" value="1"/>
</dbReference>
<sequence length="94" mass="10300">MFIVSLTYKVPLERIEPHVEGHMAWLHDAYAQGLLTASGRKVPRTGGVLLSHAERPALEACLDADPFKAHDLADYEIVECAITLTAPGFEALKD</sequence>
<dbReference type="Pfam" id="PF03795">
    <property type="entry name" value="YCII"/>
    <property type="match status" value="1"/>
</dbReference>
<feature type="domain" description="YCII-related" evidence="2">
    <location>
        <begin position="1"/>
        <end position="79"/>
    </location>
</feature>
<protein>
    <submittedName>
        <fullName evidence="3">YciI family protein</fullName>
    </submittedName>
</protein>
<comment type="similarity">
    <text evidence="1">Belongs to the YciI family.</text>
</comment>
<dbReference type="AlphaFoldDB" id="A0AB74UC49"/>
<evidence type="ECO:0000259" key="2">
    <source>
        <dbReference type="Pfam" id="PF03795"/>
    </source>
</evidence>
<dbReference type="RefSeq" id="WP_353979539.1">
    <property type="nucleotide sequence ID" value="NZ_CP159578.1"/>
</dbReference>
<dbReference type="PANTHER" id="PTHR37828:SF1">
    <property type="entry name" value="YCII-RELATED DOMAIN-CONTAINING PROTEIN"/>
    <property type="match status" value="1"/>
</dbReference>
<dbReference type="InterPro" id="IPR005545">
    <property type="entry name" value="YCII"/>
</dbReference>
<dbReference type="PANTHER" id="PTHR37828">
    <property type="entry name" value="GSR2449 PROTEIN"/>
    <property type="match status" value="1"/>
</dbReference>
<accession>A0AB74UC49</accession>
<evidence type="ECO:0000313" key="3">
    <source>
        <dbReference type="EMBL" id="XCJ78557.1"/>
    </source>
</evidence>
<reference evidence="3" key="1">
    <citation type="submission" date="2024-06" db="EMBL/GenBank/DDBJ databases">
        <title>Complete genome of Salinicola endophyticus HNIBRBA4755.</title>
        <authorList>
            <person name="Shin S.Y."/>
            <person name="Kang H."/>
            <person name="Song J."/>
        </authorList>
    </citation>
    <scope>NUCLEOTIDE SEQUENCE</scope>
    <source>
        <strain evidence="3">HNIBRBA4755</strain>
    </source>
</reference>
<organism evidence="3">
    <name type="scientific">Salinicola endophyticus</name>
    <dbReference type="NCBI Taxonomy" id="1949083"/>
    <lineage>
        <taxon>Bacteria</taxon>
        <taxon>Pseudomonadati</taxon>
        <taxon>Pseudomonadota</taxon>
        <taxon>Gammaproteobacteria</taxon>
        <taxon>Oceanospirillales</taxon>
        <taxon>Halomonadaceae</taxon>
        <taxon>Salinicola</taxon>
    </lineage>
</organism>